<dbReference type="PANTHER" id="PTHR10772:SF63">
    <property type="entry name" value="20 KDA CHAPERONIN, CHLOROPLASTIC"/>
    <property type="match status" value="1"/>
</dbReference>
<evidence type="ECO:0000256" key="1">
    <source>
        <dbReference type="ARBA" id="ARBA00006975"/>
    </source>
</evidence>
<name>A0AAU7QUY4_9FLAO</name>
<comment type="function">
    <text evidence="3">Together with the chaperonin GroEL, plays an essential role in assisting protein folding. The GroEL-GroES system forms a nano-cage that allows encapsulation of the non-native substrate proteins and provides a physical environment optimized to promote and accelerate protein folding. GroES binds to the apical surface of the GroEL ring, thereby capping the opening of the GroEL channel.</text>
</comment>
<dbReference type="GO" id="GO:0044183">
    <property type="term" value="F:protein folding chaperone"/>
    <property type="evidence" value="ECO:0007669"/>
    <property type="project" value="InterPro"/>
</dbReference>
<dbReference type="PANTHER" id="PTHR10772">
    <property type="entry name" value="10 KDA HEAT SHOCK PROTEIN"/>
    <property type="match status" value="1"/>
</dbReference>
<dbReference type="SUPFAM" id="SSF50129">
    <property type="entry name" value="GroES-like"/>
    <property type="match status" value="1"/>
</dbReference>
<dbReference type="SMART" id="SM00883">
    <property type="entry name" value="Cpn10"/>
    <property type="match status" value="1"/>
</dbReference>
<dbReference type="EMBL" id="CP157897">
    <property type="protein sequence ID" value="XBT18870.1"/>
    <property type="molecule type" value="Genomic_DNA"/>
</dbReference>
<evidence type="ECO:0000313" key="4">
    <source>
        <dbReference type="EMBL" id="XBT18870.1"/>
    </source>
</evidence>
<dbReference type="GO" id="GO:0046872">
    <property type="term" value="F:metal ion binding"/>
    <property type="evidence" value="ECO:0007669"/>
    <property type="project" value="TreeGrafter"/>
</dbReference>
<dbReference type="InterPro" id="IPR011032">
    <property type="entry name" value="GroES-like_sf"/>
</dbReference>
<proteinExistence type="inferred from homology"/>
<comment type="similarity">
    <text evidence="1 3">Belongs to the GroES chaperonin family.</text>
</comment>
<dbReference type="InterPro" id="IPR037124">
    <property type="entry name" value="Chaperonin_GroES_sf"/>
</dbReference>
<comment type="subunit">
    <text evidence="3">Heptamer of 7 subunits arranged in a ring.</text>
</comment>
<organism evidence="4">
    <name type="scientific">Candidatus Shikimatogenerans sp. AspAUS03</name>
    <dbReference type="NCBI Taxonomy" id="3158563"/>
    <lineage>
        <taxon>Bacteria</taxon>
        <taxon>Pseudomonadati</taxon>
        <taxon>Bacteroidota</taxon>
        <taxon>Flavobacteriia</taxon>
        <taxon>Flavobacteriales</taxon>
        <taxon>Candidatus Shikimatogenerans</taxon>
    </lineage>
</organism>
<dbReference type="PRINTS" id="PR00297">
    <property type="entry name" value="CHAPERONIN10"/>
</dbReference>
<accession>A0AAU7QUY4</accession>
<gene>
    <name evidence="4" type="ORF">ABPD24_00105</name>
</gene>
<dbReference type="Gene3D" id="2.30.33.40">
    <property type="entry name" value="GroES chaperonin"/>
    <property type="match status" value="1"/>
</dbReference>
<reference evidence="4" key="1">
    <citation type="submission" date="2024-06" db="EMBL/GenBank/DDBJ databases">
        <title>Diversity, functionality, and evolutionary history of bacterial symbionts in false click beetles (Coleoptera, Throscidae).</title>
        <authorList>
            <person name="Wierz J.C."/>
            <person name="Malm H."/>
            <person name="Kaltenpoth M."/>
            <person name="Engl T."/>
        </authorList>
    </citation>
    <scope>NUCLEOTIDE SEQUENCE</scope>
    <source>
        <strain evidence="4">AspAUS03</strain>
    </source>
</reference>
<dbReference type="AlphaFoldDB" id="A0AAU7QUY4"/>
<dbReference type="GO" id="GO:0051082">
    <property type="term" value="F:unfolded protein binding"/>
    <property type="evidence" value="ECO:0007669"/>
    <property type="project" value="TreeGrafter"/>
</dbReference>
<protein>
    <recommendedName>
        <fullName evidence="3">10 kDa chaperonin</fullName>
    </recommendedName>
</protein>
<dbReference type="InterPro" id="IPR020818">
    <property type="entry name" value="Chaperonin_GroES"/>
</dbReference>
<dbReference type="CDD" id="cd00320">
    <property type="entry name" value="cpn10"/>
    <property type="match status" value="1"/>
</dbReference>
<evidence type="ECO:0000256" key="3">
    <source>
        <dbReference type="RuleBase" id="RU000535"/>
    </source>
</evidence>
<keyword evidence="2 3" id="KW-0143">Chaperone</keyword>
<evidence type="ECO:0000256" key="2">
    <source>
        <dbReference type="ARBA" id="ARBA00023186"/>
    </source>
</evidence>
<dbReference type="GO" id="GO:0051087">
    <property type="term" value="F:protein-folding chaperone binding"/>
    <property type="evidence" value="ECO:0007669"/>
    <property type="project" value="TreeGrafter"/>
</dbReference>
<dbReference type="GO" id="GO:0005524">
    <property type="term" value="F:ATP binding"/>
    <property type="evidence" value="ECO:0007669"/>
    <property type="project" value="InterPro"/>
</dbReference>
<sequence length="85" mass="9980">MIIPLHDRVLILPIKNEKTKIIDFTKEKTFKGKIIAVGQGKHNHKMIVKINDIVIFNKYSINKIRINKKKYFILHESDILAIINE</sequence>
<dbReference type="Pfam" id="PF00166">
    <property type="entry name" value="Cpn10"/>
    <property type="match status" value="1"/>
</dbReference>